<proteinExistence type="predicted"/>
<reference evidence="2 3" key="1">
    <citation type="submission" date="2016-10" db="EMBL/GenBank/DDBJ databases">
        <authorList>
            <person name="de Groot N.N."/>
        </authorList>
    </citation>
    <scope>NUCLEOTIDE SEQUENCE [LARGE SCALE GENOMIC DNA]</scope>
    <source>
        <strain evidence="2 3">DSM 44892</strain>
    </source>
</reference>
<dbReference type="AlphaFoldDB" id="A0A1G8Q230"/>
<feature type="transmembrane region" description="Helical" evidence="1">
    <location>
        <begin position="38"/>
        <end position="63"/>
    </location>
</feature>
<accession>A0A1G8Q230</accession>
<name>A0A1G8Q230_9NOCA</name>
<keyword evidence="1" id="KW-1133">Transmembrane helix</keyword>
<dbReference type="RefSeq" id="WP_072739600.1">
    <property type="nucleotide sequence ID" value="NZ_CP048813.1"/>
</dbReference>
<evidence type="ECO:0000313" key="3">
    <source>
        <dbReference type="Proteomes" id="UP000183263"/>
    </source>
</evidence>
<gene>
    <name evidence="2" type="ORF">SAMN05444695_11448</name>
</gene>
<feature type="transmembrane region" description="Helical" evidence="1">
    <location>
        <begin position="75"/>
        <end position="93"/>
    </location>
</feature>
<protein>
    <submittedName>
        <fullName evidence="2">Uncharacterized protein</fullName>
    </submittedName>
</protein>
<evidence type="ECO:0000256" key="1">
    <source>
        <dbReference type="SAM" id="Phobius"/>
    </source>
</evidence>
<keyword evidence="3" id="KW-1185">Reference proteome</keyword>
<keyword evidence="1" id="KW-0472">Membrane</keyword>
<dbReference type="Proteomes" id="UP000183263">
    <property type="component" value="Unassembled WGS sequence"/>
</dbReference>
<sequence length="108" mass="11497">MTTTTSAATTSAATLPRDSRIDDTAAELWELDSPVPGAFPALVAVANLTAGLTLLAIVFANLSRLTGWADQYGTVWVYLGFFLVISIAGRVFWKGADTLIARLIRGSH</sequence>
<keyword evidence="1" id="KW-0812">Transmembrane</keyword>
<dbReference type="EMBL" id="FNDN01000014">
    <property type="protein sequence ID" value="SDI98708.1"/>
    <property type="molecule type" value="Genomic_DNA"/>
</dbReference>
<organism evidence="2 3">
    <name type="scientific">Rhodococcus triatomae</name>
    <dbReference type="NCBI Taxonomy" id="300028"/>
    <lineage>
        <taxon>Bacteria</taxon>
        <taxon>Bacillati</taxon>
        <taxon>Actinomycetota</taxon>
        <taxon>Actinomycetes</taxon>
        <taxon>Mycobacteriales</taxon>
        <taxon>Nocardiaceae</taxon>
        <taxon>Rhodococcus</taxon>
    </lineage>
</organism>
<evidence type="ECO:0000313" key="2">
    <source>
        <dbReference type="EMBL" id="SDI98708.1"/>
    </source>
</evidence>